<name>A0A9P6C605_9AGAR</name>
<comment type="caution">
    <text evidence="8">The sequence shown here is derived from an EMBL/GenBank/DDBJ whole genome shotgun (WGS) entry which is preliminary data.</text>
</comment>
<dbReference type="AlphaFoldDB" id="A0A9P6C605"/>
<evidence type="ECO:0000313" key="8">
    <source>
        <dbReference type="EMBL" id="KAF9450355.1"/>
    </source>
</evidence>
<evidence type="ECO:0000313" key="9">
    <source>
        <dbReference type="Proteomes" id="UP000807342"/>
    </source>
</evidence>
<dbReference type="GO" id="GO:0008270">
    <property type="term" value="F:zinc ion binding"/>
    <property type="evidence" value="ECO:0007669"/>
    <property type="project" value="UniProtKB-KW"/>
</dbReference>
<feature type="domain" description="RanBP2-type" evidence="6">
    <location>
        <begin position="469"/>
        <end position="498"/>
    </location>
</feature>
<dbReference type="Pfam" id="PF08325">
    <property type="entry name" value="WLM"/>
    <property type="match status" value="1"/>
</dbReference>
<dbReference type="EMBL" id="MU151107">
    <property type="protein sequence ID" value="KAF9450355.1"/>
    <property type="molecule type" value="Genomic_DNA"/>
</dbReference>
<dbReference type="OrthoDB" id="447842at2759"/>
<dbReference type="Proteomes" id="UP000807342">
    <property type="component" value="Unassembled WGS sequence"/>
</dbReference>
<evidence type="ECO:0000256" key="1">
    <source>
        <dbReference type="ARBA" id="ARBA00022723"/>
    </source>
</evidence>
<dbReference type="GO" id="GO:0008237">
    <property type="term" value="F:metallopeptidase activity"/>
    <property type="evidence" value="ECO:0007669"/>
    <property type="project" value="TreeGrafter"/>
</dbReference>
<evidence type="ECO:0000256" key="5">
    <source>
        <dbReference type="SAM" id="MobiDB-lite"/>
    </source>
</evidence>
<feature type="region of interest" description="Disordered" evidence="5">
    <location>
        <begin position="374"/>
        <end position="469"/>
    </location>
</feature>
<dbReference type="PANTHER" id="PTHR46622:SF1">
    <property type="entry name" value="DNA-DEPENDENT METALLOPROTEASE WSS1"/>
    <property type="match status" value="1"/>
</dbReference>
<dbReference type="InterPro" id="IPR001876">
    <property type="entry name" value="Znf_RanBP2"/>
</dbReference>
<reference evidence="8" key="1">
    <citation type="submission" date="2020-11" db="EMBL/GenBank/DDBJ databases">
        <authorList>
            <consortium name="DOE Joint Genome Institute"/>
            <person name="Ahrendt S."/>
            <person name="Riley R."/>
            <person name="Andreopoulos W."/>
            <person name="Labutti K."/>
            <person name="Pangilinan J."/>
            <person name="Ruiz-Duenas F.J."/>
            <person name="Barrasa J.M."/>
            <person name="Sanchez-Garcia M."/>
            <person name="Camarero S."/>
            <person name="Miyauchi S."/>
            <person name="Serrano A."/>
            <person name="Linde D."/>
            <person name="Babiker R."/>
            <person name="Drula E."/>
            <person name="Ayuso-Fernandez I."/>
            <person name="Pacheco R."/>
            <person name="Padilla G."/>
            <person name="Ferreira P."/>
            <person name="Barriuso J."/>
            <person name="Kellner H."/>
            <person name="Castanera R."/>
            <person name="Alfaro M."/>
            <person name="Ramirez L."/>
            <person name="Pisabarro A.G."/>
            <person name="Kuo A."/>
            <person name="Tritt A."/>
            <person name="Lipzen A."/>
            <person name="He G."/>
            <person name="Yan M."/>
            <person name="Ng V."/>
            <person name="Cullen D."/>
            <person name="Martin F."/>
            <person name="Rosso M.-N."/>
            <person name="Henrissat B."/>
            <person name="Hibbett D."/>
            <person name="Martinez A.T."/>
            <person name="Grigoriev I.V."/>
        </authorList>
    </citation>
    <scope>NUCLEOTIDE SEQUENCE</scope>
    <source>
        <strain evidence="8">MF-IS2</strain>
    </source>
</reference>
<feature type="compositionally biased region" description="Basic and acidic residues" evidence="5">
    <location>
        <begin position="410"/>
        <end position="421"/>
    </location>
</feature>
<organism evidence="8 9">
    <name type="scientific">Macrolepiota fuliginosa MF-IS2</name>
    <dbReference type="NCBI Taxonomy" id="1400762"/>
    <lineage>
        <taxon>Eukaryota</taxon>
        <taxon>Fungi</taxon>
        <taxon>Dikarya</taxon>
        <taxon>Basidiomycota</taxon>
        <taxon>Agaricomycotina</taxon>
        <taxon>Agaricomycetes</taxon>
        <taxon>Agaricomycetidae</taxon>
        <taxon>Agaricales</taxon>
        <taxon>Agaricineae</taxon>
        <taxon>Agaricaceae</taxon>
        <taxon>Macrolepiota</taxon>
    </lineage>
</organism>
<keyword evidence="1" id="KW-0479">Metal-binding</keyword>
<keyword evidence="2 4" id="KW-0863">Zinc-finger</keyword>
<keyword evidence="3" id="KW-0862">Zinc</keyword>
<dbReference type="GO" id="GO:0006281">
    <property type="term" value="P:DNA repair"/>
    <property type="evidence" value="ECO:0007669"/>
    <property type="project" value="TreeGrafter"/>
</dbReference>
<feature type="region of interest" description="Disordered" evidence="5">
    <location>
        <begin position="167"/>
        <end position="209"/>
    </location>
</feature>
<dbReference type="SUPFAM" id="SSF90209">
    <property type="entry name" value="Ran binding protein zinc finger-like"/>
    <property type="match status" value="1"/>
</dbReference>
<evidence type="ECO:0000259" key="6">
    <source>
        <dbReference type="PROSITE" id="PS50199"/>
    </source>
</evidence>
<dbReference type="GO" id="GO:0005634">
    <property type="term" value="C:nucleus"/>
    <property type="evidence" value="ECO:0007669"/>
    <property type="project" value="TreeGrafter"/>
</dbReference>
<dbReference type="InterPro" id="IPR013536">
    <property type="entry name" value="WLM_dom"/>
</dbReference>
<feature type="compositionally biased region" description="Polar residues" evidence="5">
    <location>
        <begin position="190"/>
        <end position="199"/>
    </location>
</feature>
<gene>
    <name evidence="8" type="ORF">P691DRAFT_665590</name>
</gene>
<accession>A0A9P6C605</accession>
<dbReference type="PROSITE" id="PS01358">
    <property type="entry name" value="ZF_RANBP2_1"/>
    <property type="match status" value="1"/>
</dbReference>
<dbReference type="InterPro" id="IPR036443">
    <property type="entry name" value="Znf_RanBP2_sf"/>
</dbReference>
<protein>
    <submittedName>
        <fullName evidence="8">WLM-domain-containing protein</fullName>
    </submittedName>
</protein>
<feature type="compositionally biased region" description="Basic and acidic residues" evidence="5">
    <location>
        <begin position="375"/>
        <end position="385"/>
    </location>
</feature>
<dbReference type="PANTHER" id="PTHR46622">
    <property type="entry name" value="DNA-DEPENDENT METALLOPROTEASE WSS1"/>
    <property type="match status" value="1"/>
</dbReference>
<feature type="domain" description="WLM" evidence="7">
    <location>
        <begin position="8"/>
        <end position="253"/>
    </location>
</feature>
<dbReference type="InterPro" id="IPR053000">
    <property type="entry name" value="WSS1-like_metalloprotease"/>
</dbReference>
<evidence type="ECO:0000259" key="7">
    <source>
        <dbReference type="PROSITE" id="PS51397"/>
    </source>
</evidence>
<dbReference type="Gene3D" id="3.30.2010.10">
    <property type="entry name" value="Metalloproteases ('zincins'), catalytic domain"/>
    <property type="match status" value="1"/>
</dbReference>
<dbReference type="PROSITE" id="PS51397">
    <property type="entry name" value="WLM"/>
    <property type="match status" value="1"/>
</dbReference>
<proteinExistence type="predicted"/>
<evidence type="ECO:0000256" key="3">
    <source>
        <dbReference type="ARBA" id="ARBA00022833"/>
    </source>
</evidence>
<evidence type="ECO:0000256" key="2">
    <source>
        <dbReference type="ARBA" id="ARBA00022771"/>
    </source>
</evidence>
<evidence type="ECO:0000256" key="4">
    <source>
        <dbReference type="PROSITE-ProRule" id="PRU00322"/>
    </source>
</evidence>
<dbReference type="PROSITE" id="PS50199">
    <property type="entry name" value="ZF_RANBP2_2"/>
    <property type="match status" value="1"/>
</dbReference>
<sequence length="504" mass="55985">MVHLRLNDTEPNPNPHINFIKALPMLNSQDQEEARQLLRALAAQVRPVMKAHGFAVNSLEEYQYNTVFAGRNWSNGETIELVLRRANGSYCPASWLMSTLCHELAHIKHMNHGPTFQALWTQLRREVRQLQDKGYYGDGYWSSGTRLADSMRVSGDGLDLGELPEYMCGGAQTRSRPTSLRRRRRGPQDTVPSLHTGRQTAKRRKAGSRVTSKFAFVGEGKSLGHDAESSKGKRAVSNRAREERALAAEKRLSALAQTKGTLGGYEISESEDEIEFVQETDAERRQLLLDSKESGNTEDDCALGKGLLWKYFDTEFRFNTTQQKDGEIPSGHLYTPKPQLNVLDVIDLTDSPDMANDPCDIPIASGSTFVSSVKESSKGKQKEVYRSTSNQSSIPRLDKSPQKSAPRNLVKSETELRKKEALGLAQMKGGDRTLGKAPKGNNSRRPDLATNKLSKTPEATEPIKPSPSTTKAWNCLVCTLENEPDHLACAACATPRGEDTYHLK</sequence>
<keyword evidence="9" id="KW-1185">Reference proteome</keyword>
<dbReference type="Gene3D" id="4.10.1060.10">
    <property type="entry name" value="Zinc finger, RanBP2-type"/>
    <property type="match status" value="1"/>
</dbReference>